<name>A0A8H3J5T9_9LECA</name>
<evidence type="ECO:0000313" key="2">
    <source>
        <dbReference type="Proteomes" id="UP000664534"/>
    </source>
</evidence>
<accession>A0A8H3J5T9</accession>
<dbReference type="AlphaFoldDB" id="A0A8H3J5T9"/>
<dbReference type="EMBL" id="CAJPDT010000145">
    <property type="protein sequence ID" value="CAF9941287.1"/>
    <property type="molecule type" value="Genomic_DNA"/>
</dbReference>
<protein>
    <submittedName>
        <fullName evidence="1">Uncharacterized protein</fullName>
    </submittedName>
</protein>
<sequence length="126" mass="14342">MAAAVGEQWEGKSDVLLEDYQEATPNPQEESGLSDLQLMFAVRRRRPNPSYRAWSRKRFELSSPETMTPLLFRHLGTQQELQSPLKLGSNPQKHPDGEIQRYLTILVTCVNVWLRASIKANTGYIG</sequence>
<evidence type="ECO:0000313" key="1">
    <source>
        <dbReference type="EMBL" id="CAF9941287.1"/>
    </source>
</evidence>
<gene>
    <name evidence="1" type="ORF">IMSHALPRED_002507</name>
</gene>
<proteinExistence type="predicted"/>
<comment type="caution">
    <text evidence="1">The sequence shown here is derived from an EMBL/GenBank/DDBJ whole genome shotgun (WGS) entry which is preliminary data.</text>
</comment>
<dbReference type="Proteomes" id="UP000664534">
    <property type="component" value="Unassembled WGS sequence"/>
</dbReference>
<organism evidence="1 2">
    <name type="scientific">Imshaugia aleurites</name>
    <dbReference type="NCBI Taxonomy" id="172621"/>
    <lineage>
        <taxon>Eukaryota</taxon>
        <taxon>Fungi</taxon>
        <taxon>Dikarya</taxon>
        <taxon>Ascomycota</taxon>
        <taxon>Pezizomycotina</taxon>
        <taxon>Lecanoromycetes</taxon>
        <taxon>OSLEUM clade</taxon>
        <taxon>Lecanoromycetidae</taxon>
        <taxon>Lecanorales</taxon>
        <taxon>Lecanorineae</taxon>
        <taxon>Parmeliaceae</taxon>
        <taxon>Imshaugia</taxon>
    </lineage>
</organism>
<reference evidence="1" key="1">
    <citation type="submission" date="2021-03" db="EMBL/GenBank/DDBJ databases">
        <authorList>
            <person name="Tagirdzhanova G."/>
        </authorList>
    </citation>
    <scope>NUCLEOTIDE SEQUENCE</scope>
</reference>
<keyword evidence="2" id="KW-1185">Reference proteome</keyword>